<dbReference type="GO" id="GO:0061799">
    <property type="term" value="F:cyclic pyranopterin monophosphate synthase activity"/>
    <property type="evidence" value="ECO:0007669"/>
    <property type="project" value="UniProtKB-EC"/>
</dbReference>
<comment type="pathway">
    <text evidence="2">Cofactor biosynthesis; molybdopterin biosynthesis.</text>
</comment>
<sequence length="372" mass="41676">MPRPRNPTSILPENISPIPLGDLCNLEISFEQMILDGVNSRDLEGTMRWLTKHNLLANTRNCEQCQEPMRLVADVAKYPTDVKKWNCRKCKKEKSVREGSIFSKSKLPLYKATQLLYLWSTDCPRKMLLNEIRVSERTVAGWFDFVGDICRRFYNTLLTKHPSIQATTKSLLSPLELSETSLCSFPSNANQIYHSLCTKSTNTLQTKKSSFSHMNVSGKINMVDVGEKSVTHRIAKATGVIYIGETVFKLLQENELKKGSALIVADIAGIMAAKETSRFIPLCHSIPVAKAELTFQMNEAEYCVRVTSEVHTLAQTGVEMEALMAVSVSLLTIYDMCKAVNKNMVISDIKLLSKTGGKTDFNASYDEKENAI</sequence>
<dbReference type="Gene3D" id="3.30.70.640">
    <property type="entry name" value="Molybdopterin cofactor biosynthesis C (MoaC) domain"/>
    <property type="match status" value="1"/>
</dbReference>
<dbReference type="InterPro" id="IPR002820">
    <property type="entry name" value="Mopterin_CF_biosynth-C_dom"/>
</dbReference>
<dbReference type="PANTHER" id="PTHR22960">
    <property type="entry name" value="MOLYBDOPTERIN COFACTOR SYNTHESIS PROTEIN A"/>
    <property type="match status" value="1"/>
</dbReference>
<reference evidence="7" key="1">
    <citation type="submission" date="2023-08" db="EMBL/GenBank/DDBJ databases">
        <authorList>
            <person name="Alioto T."/>
            <person name="Alioto T."/>
            <person name="Gomez Garrido J."/>
        </authorList>
    </citation>
    <scope>NUCLEOTIDE SEQUENCE</scope>
</reference>
<dbReference type="GO" id="GO:0006777">
    <property type="term" value="P:Mo-molybdopterin cofactor biosynthetic process"/>
    <property type="evidence" value="ECO:0007669"/>
    <property type="project" value="UniProtKB-KW"/>
</dbReference>
<accession>A0AA36ATB7</accession>
<organism evidence="7 8">
    <name type="scientific">Octopus vulgaris</name>
    <name type="common">Common octopus</name>
    <dbReference type="NCBI Taxonomy" id="6645"/>
    <lineage>
        <taxon>Eukaryota</taxon>
        <taxon>Metazoa</taxon>
        <taxon>Spiralia</taxon>
        <taxon>Lophotrochozoa</taxon>
        <taxon>Mollusca</taxon>
        <taxon>Cephalopoda</taxon>
        <taxon>Coleoidea</taxon>
        <taxon>Octopodiformes</taxon>
        <taxon>Octopoda</taxon>
        <taxon>Incirrata</taxon>
        <taxon>Octopodidae</taxon>
        <taxon>Octopus</taxon>
    </lineage>
</organism>
<keyword evidence="8" id="KW-1185">Reference proteome</keyword>
<dbReference type="CDD" id="cd01420">
    <property type="entry name" value="MoaC_PE"/>
    <property type="match status" value="1"/>
</dbReference>
<proteinExistence type="predicted"/>
<name>A0AA36ATB7_OCTVU</name>
<dbReference type="NCBIfam" id="NF006870">
    <property type="entry name" value="PRK09364.1"/>
    <property type="match status" value="1"/>
</dbReference>
<dbReference type="EMBL" id="OX597817">
    <property type="protein sequence ID" value="CAI9720882.1"/>
    <property type="molecule type" value="Genomic_DNA"/>
</dbReference>
<evidence type="ECO:0000313" key="8">
    <source>
        <dbReference type="Proteomes" id="UP001162480"/>
    </source>
</evidence>
<gene>
    <name evidence="7" type="ORF">OCTVUL_1B011502</name>
</gene>
<keyword evidence="4" id="KW-0501">Molybdenum cofactor biosynthesis</keyword>
<dbReference type="InterPro" id="IPR047594">
    <property type="entry name" value="MoaC_bact/euk"/>
</dbReference>
<feature type="domain" description="Molybdopterin cofactor biosynthesis C (MoaC)" evidence="6">
    <location>
        <begin position="222"/>
        <end position="357"/>
    </location>
</feature>
<evidence type="ECO:0000256" key="4">
    <source>
        <dbReference type="ARBA" id="ARBA00023150"/>
    </source>
</evidence>
<dbReference type="AlphaFoldDB" id="A0AA36ATB7"/>
<comment type="catalytic activity">
    <reaction evidence="1">
        <text>(8S)-3',8-cyclo-7,8-dihydroguanosine 5'-triphosphate = cyclic pyranopterin phosphate + diphosphate</text>
        <dbReference type="Rhea" id="RHEA:49580"/>
        <dbReference type="ChEBI" id="CHEBI:33019"/>
        <dbReference type="ChEBI" id="CHEBI:59648"/>
        <dbReference type="ChEBI" id="CHEBI:131766"/>
        <dbReference type="EC" id="4.6.1.17"/>
    </reaction>
</comment>
<dbReference type="InterPro" id="IPR036522">
    <property type="entry name" value="MoaC_sf"/>
</dbReference>
<evidence type="ECO:0000256" key="3">
    <source>
        <dbReference type="ARBA" id="ARBA00012575"/>
    </source>
</evidence>
<protein>
    <recommendedName>
        <fullName evidence="3">cyclic pyranopterin monophosphate synthase</fullName>
        <ecNumber evidence="3">4.6.1.17</ecNumber>
    </recommendedName>
</protein>
<evidence type="ECO:0000256" key="1">
    <source>
        <dbReference type="ARBA" id="ARBA00001637"/>
    </source>
</evidence>
<dbReference type="InterPro" id="IPR050105">
    <property type="entry name" value="MoCo_biosynth_MoaA/MoaC"/>
</dbReference>
<dbReference type="InterPro" id="IPR023045">
    <property type="entry name" value="MoaC"/>
</dbReference>
<dbReference type="EC" id="4.6.1.17" evidence="3"/>
<dbReference type="Proteomes" id="UP001162480">
    <property type="component" value="Chromosome 4"/>
</dbReference>
<dbReference type="NCBIfam" id="TIGR00581">
    <property type="entry name" value="moaC"/>
    <property type="match status" value="1"/>
</dbReference>
<evidence type="ECO:0000256" key="2">
    <source>
        <dbReference type="ARBA" id="ARBA00005046"/>
    </source>
</evidence>
<evidence type="ECO:0000259" key="6">
    <source>
        <dbReference type="Pfam" id="PF01967"/>
    </source>
</evidence>
<evidence type="ECO:0000313" key="7">
    <source>
        <dbReference type="EMBL" id="CAI9720882.1"/>
    </source>
</evidence>
<dbReference type="Pfam" id="PF01967">
    <property type="entry name" value="MoaC"/>
    <property type="match status" value="1"/>
</dbReference>
<keyword evidence="5" id="KW-0456">Lyase</keyword>
<dbReference type="SUPFAM" id="SSF55040">
    <property type="entry name" value="Molybdenum cofactor biosynthesis protein C, MoaC"/>
    <property type="match status" value="1"/>
</dbReference>
<evidence type="ECO:0000256" key="5">
    <source>
        <dbReference type="ARBA" id="ARBA00023239"/>
    </source>
</evidence>